<evidence type="ECO:0000313" key="2">
    <source>
        <dbReference type="Proteomes" id="UP001377168"/>
    </source>
</evidence>
<protein>
    <submittedName>
        <fullName evidence="1">Helix-turn-helix domain-containing protein</fullName>
    </submittedName>
</protein>
<dbReference type="EMBL" id="JBBKAJ010000022">
    <property type="protein sequence ID" value="MEJ8639182.1"/>
    <property type="molecule type" value="Genomic_DNA"/>
</dbReference>
<organism evidence="1 2">
    <name type="scientific">Streptomyces achmelvichensis</name>
    <dbReference type="NCBI Taxonomy" id="3134111"/>
    <lineage>
        <taxon>Bacteria</taxon>
        <taxon>Bacillati</taxon>
        <taxon>Actinomycetota</taxon>
        <taxon>Actinomycetes</taxon>
        <taxon>Kitasatosporales</taxon>
        <taxon>Streptomycetaceae</taxon>
        <taxon>Streptomyces</taxon>
    </lineage>
</organism>
<dbReference type="Proteomes" id="UP001377168">
    <property type="component" value="Unassembled WGS sequence"/>
</dbReference>
<reference evidence="1" key="1">
    <citation type="submission" date="2024-03" db="EMBL/GenBank/DDBJ databases">
        <title>Novel Streptomyces species of biotechnological and ecological value are a feature of Machair soil.</title>
        <authorList>
            <person name="Prole J.R."/>
            <person name="Goodfellow M."/>
            <person name="Allenby N."/>
            <person name="Ward A.C."/>
        </authorList>
    </citation>
    <scope>NUCLEOTIDE SEQUENCE</scope>
    <source>
        <strain evidence="1">MS2.AVA.5</strain>
    </source>
</reference>
<keyword evidence="2" id="KW-1185">Reference proteome</keyword>
<proteinExistence type="predicted"/>
<comment type="caution">
    <text evidence="1">The sequence shown here is derived from an EMBL/GenBank/DDBJ whole genome shotgun (WGS) entry which is preliminary data.</text>
</comment>
<evidence type="ECO:0000313" key="1">
    <source>
        <dbReference type="EMBL" id="MEJ8639182.1"/>
    </source>
</evidence>
<gene>
    <name evidence="1" type="ORF">WKI67_38135</name>
</gene>
<accession>A0ACC6Q6E9</accession>
<sequence>MEEAPGPRSTWTFLTSHARVLSAISRDPWARIRDLAVALQLTERTVQAVIADLEEAGYLSRTREGRRNKYELRGGQFRHPAEEHRDIAPLLDILATPPHLTGDDSGANDGARPESGRQESVDADGRMS</sequence>
<name>A0ACC6Q6E9_9ACTN</name>